<accession>A0ACB7RKM0</accession>
<reference evidence="1" key="1">
    <citation type="submission" date="2020-05" db="EMBL/GenBank/DDBJ databases">
        <title>Large-scale comparative analyses of tick genomes elucidate their genetic diversity and vector capacities.</title>
        <authorList>
            <person name="Jia N."/>
            <person name="Wang J."/>
            <person name="Shi W."/>
            <person name="Du L."/>
            <person name="Sun Y."/>
            <person name="Zhan W."/>
            <person name="Jiang J."/>
            <person name="Wang Q."/>
            <person name="Zhang B."/>
            <person name="Ji P."/>
            <person name="Sakyi L.B."/>
            <person name="Cui X."/>
            <person name="Yuan T."/>
            <person name="Jiang B."/>
            <person name="Yang W."/>
            <person name="Lam T.T.-Y."/>
            <person name="Chang Q."/>
            <person name="Ding S."/>
            <person name="Wang X."/>
            <person name="Zhu J."/>
            <person name="Ruan X."/>
            <person name="Zhao L."/>
            <person name="Wei J."/>
            <person name="Que T."/>
            <person name="Du C."/>
            <person name="Cheng J."/>
            <person name="Dai P."/>
            <person name="Han X."/>
            <person name="Huang E."/>
            <person name="Gao Y."/>
            <person name="Liu J."/>
            <person name="Shao H."/>
            <person name="Ye R."/>
            <person name="Li L."/>
            <person name="Wei W."/>
            <person name="Wang X."/>
            <person name="Wang C."/>
            <person name="Yang T."/>
            <person name="Huo Q."/>
            <person name="Li W."/>
            <person name="Guo W."/>
            <person name="Chen H."/>
            <person name="Zhou L."/>
            <person name="Ni X."/>
            <person name="Tian J."/>
            <person name="Zhou Y."/>
            <person name="Sheng Y."/>
            <person name="Liu T."/>
            <person name="Pan Y."/>
            <person name="Xia L."/>
            <person name="Li J."/>
            <person name="Zhao F."/>
            <person name="Cao W."/>
        </authorList>
    </citation>
    <scope>NUCLEOTIDE SEQUENCE</scope>
    <source>
        <strain evidence="1">Hyas-2018</strain>
    </source>
</reference>
<proteinExistence type="predicted"/>
<keyword evidence="2" id="KW-1185">Reference proteome</keyword>
<protein>
    <submittedName>
        <fullName evidence="1">Uncharacterized protein</fullName>
    </submittedName>
</protein>
<evidence type="ECO:0000313" key="1">
    <source>
        <dbReference type="EMBL" id="KAH6922730.1"/>
    </source>
</evidence>
<gene>
    <name evidence="1" type="ORF">HPB50_018346</name>
</gene>
<sequence>MLRKVFIVYVFLCSLESCMVSAGPDLNRVRHHENLLKHLFDPERYSKDVRPVFYHTNRTELNLDLLLREISEMVSVAMRIGE</sequence>
<organism evidence="1 2">
    <name type="scientific">Hyalomma asiaticum</name>
    <name type="common">Tick</name>
    <dbReference type="NCBI Taxonomy" id="266040"/>
    <lineage>
        <taxon>Eukaryota</taxon>
        <taxon>Metazoa</taxon>
        <taxon>Ecdysozoa</taxon>
        <taxon>Arthropoda</taxon>
        <taxon>Chelicerata</taxon>
        <taxon>Arachnida</taxon>
        <taxon>Acari</taxon>
        <taxon>Parasitiformes</taxon>
        <taxon>Ixodida</taxon>
        <taxon>Ixodoidea</taxon>
        <taxon>Ixodidae</taxon>
        <taxon>Hyalomminae</taxon>
        <taxon>Hyalomma</taxon>
    </lineage>
</organism>
<dbReference type="Proteomes" id="UP000821845">
    <property type="component" value="Chromosome 9"/>
</dbReference>
<name>A0ACB7RKM0_HYAAI</name>
<comment type="caution">
    <text evidence="1">The sequence shown here is derived from an EMBL/GenBank/DDBJ whole genome shotgun (WGS) entry which is preliminary data.</text>
</comment>
<evidence type="ECO:0000313" key="2">
    <source>
        <dbReference type="Proteomes" id="UP000821845"/>
    </source>
</evidence>
<dbReference type="EMBL" id="CM023489">
    <property type="protein sequence ID" value="KAH6922730.1"/>
    <property type="molecule type" value="Genomic_DNA"/>
</dbReference>